<sequence>MWNVVQYGVDPSADPSEDQQTGIRDADIVGDANNPSFYTAFDDADTPLVLTDGTLGFRLRVAGDKNPSGFESAFWVGIDANLDGAIDLFAAAIEGSEVGLYPAGSGANISPSTTSIDSSNPYYEVSATSANYDFQSVNTTIDPTLTNDNLDGGSGGGGDHTDYFVSFSLPLIELATAVDSLNLPGIGSFDETNALQYVTATSNNANSLNQDLNGINGGQSSSTSWEDLGGFSEILSANGLPVPEPSSWVFSSLAGLIMLRHRRR</sequence>
<reference evidence="1" key="1">
    <citation type="submission" date="2021-01" db="EMBL/GenBank/DDBJ databases">
        <title>Modified the classification status of verrucomicrobia.</title>
        <authorList>
            <person name="Feng X."/>
        </authorList>
    </citation>
    <scope>NUCLEOTIDE SEQUENCE</scope>
    <source>
        <strain evidence="1">5K15</strain>
    </source>
</reference>
<dbReference type="EMBL" id="JAENIG010000007">
    <property type="protein sequence ID" value="MBK1855597.1"/>
    <property type="molecule type" value="Genomic_DNA"/>
</dbReference>
<evidence type="ECO:0008006" key="3">
    <source>
        <dbReference type="Google" id="ProtNLM"/>
    </source>
</evidence>
<comment type="caution">
    <text evidence="1">The sequence shown here is derived from an EMBL/GenBank/DDBJ whole genome shotgun (WGS) entry which is preliminary data.</text>
</comment>
<name>A0AAE2V8I2_9BACT</name>
<dbReference type="RefSeq" id="WP_309490210.1">
    <property type="nucleotide sequence ID" value="NZ_JAENIG010000007.1"/>
</dbReference>
<evidence type="ECO:0000313" key="1">
    <source>
        <dbReference type="EMBL" id="MBK1855597.1"/>
    </source>
</evidence>
<evidence type="ECO:0000313" key="2">
    <source>
        <dbReference type="Proteomes" id="UP000634206"/>
    </source>
</evidence>
<protein>
    <recommendedName>
        <fullName evidence="3">PEP-CTERM protein-sorting domain-containing protein</fullName>
    </recommendedName>
</protein>
<dbReference type="Proteomes" id="UP000634206">
    <property type="component" value="Unassembled WGS sequence"/>
</dbReference>
<organism evidence="1 2">
    <name type="scientific">Oceaniferula flava</name>
    <dbReference type="NCBI Taxonomy" id="2800421"/>
    <lineage>
        <taxon>Bacteria</taxon>
        <taxon>Pseudomonadati</taxon>
        <taxon>Verrucomicrobiota</taxon>
        <taxon>Verrucomicrobiia</taxon>
        <taxon>Verrucomicrobiales</taxon>
        <taxon>Verrucomicrobiaceae</taxon>
        <taxon>Oceaniferula</taxon>
    </lineage>
</organism>
<accession>A0AAE2V8I2</accession>
<gene>
    <name evidence="1" type="ORF">JIN83_11545</name>
</gene>
<dbReference type="AlphaFoldDB" id="A0AAE2V8I2"/>
<keyword evidence="2" id="KW-1185">Reference proteome</keyword>
<proteinExistence type="predicted"/>